<dbReference type="AlphaFoldDB" id="A0A1Y2IFY6"/>
<evidence type="ECO:0000313" key="3">
    <source>
        <dbReference type="Proteomes" id="UP000193067"/>
    </source>
</evidence>
<name>A0A1Y2IFY6_TRAC3</name>
<dbReference type="STRING" id="1353009.A0A1Y2IFY6"/>
<gene>
    <name evidence="2" type="ORF">PYCCODRAFT_715656</name>
</gene>
<dbReference type="EMBL" id="KZ084121">
    <property type="protein sequence ID" value="OSD00106.1"/>
    <property type="molecule type" value="Genomic_DNA"/>
</dbReference>
<organism evidence="2 3">
    <name type="scientific">Trametes coccinea (strain BRFM310)</name>
    <name type="common">Pycnoporus coccineus</name>
    <dbReference type="NCBI Taxonomy" id="1353009"/>
    <lineage>
        <taxon>Eukaryota</taxon>
        <taxon>Fungi</taxon>
        <taxon>Dikarya</taxon>
        <taxon>Basidiomycota</taxon>
        <taxon>Agaricomycotina</taxon>
        <taxon>Agaricomycetes</taxon>
        <taxon>Polyporales</taxon>
        <taxon>Polyporaceae</taxon>
        <taxon>Trametes</taxon>
    </lineage>
</organism>
<sequence length="138" mass="14448">MQPTDHIDSQLAALRSMVAATSSMPIPLPPPHSTPNAPPTFSGAAPSTPTGAGSGLTYDAFWSSHSSTSSYRSLLGGQNGPGVAGVRRPSVPLQAHASAPAALTPGIPAWLEIIIMLRTINWLQFTLTRFLPMYSQLG</sequence>
<dbReference type="OrthoDB" id="2359117at2759"/>
<evidence type="ECO:0000256" key="1">
    <source>
        <dbReference type="SAM" id="MobiDB-lite"/>
    </source>
</evidence>
<proteinExistence type="predicted"/>
<accession>A0A1Y2IFY6</accession>
<dbReference type="Proteomes" id="UP000193067">
    <property type="component" value="Unassembled WGS sequence"/>
</dbReference>
<feature type="region of interest" description="Disordered" evidence="1">
    <location>
        <begin position="22"/>
        <end position="50"/>
    </location>
</feature>
<feature type="compositionally biased region" description="Pro residues" evidence="1">
    <location>
        <begin position="26"/>
        <end position="38"/>
    </location>
</feature>
<keyword evidence="3" id="KW-1185">Reference proteome</keyword>
<protein>
    <submittedName>
        <fullName evidence="2">Uncharacterized protein</fullName>
    </submittedName>
</protein>
<feature type="region of interest" description="Disordered" evidence="1">
    <location>
        <begin position="67"/>
        <end position="87"/>
    </location>
</feature>
<reference evidence="2 3" key="1">
    <citation type="journal article" date="2015" name="Biotechnol. Biofuels">
        <title>Enhanced degradation of softwood versus hardwood by the white-rot fungus Pycnoporus coccineus.</title>
        <authorList>
            <person name="Couturier M."/>
            <person name="Navarro D."/>
            <person name="Chevret D."/>
            <person name="Henrissat B."/>
            <person name="Piumi F."/>
            <person name="Ruiz-Duenas F.J."/>
            <person name="Martinez A.T."/>
            <person name="Grigoriev I.V."/>
            <person name="Riley R."/>
            <person name="Lipzen A."/>
            <person name="Berrin J.G."/>
            <person name="Master E.R."/>
            <person name="Rosso M.N."/>
        </authorList>
    </citation>
    <scope>NUCLEOTIDE SEQUENCE [LARGE SCALE GENOMIC DNA]</scope>
    <source>
        <strain evidence="2 3">BRFM310</strain>
    </source>
</reference>
<evidence type="ECO:0000313" key="2">
    <source>
        <dbReference type="EMBL" id="OSD00106.1"/>
    </source>
</evidence>